<dbReference type="Pfam" id="PF02114">
    <property type="entry name" value="Phosducin"/>
    <property type="match status" value="1"/>
</dbReference>
<reference evidence="7" key="1">
    <citation type="submission" date="2012-12" db="EMBL/GenBank/DDBJ databases">
        <authorList>
            <person name="Hellsten U."/>
            <person name="Grimwood J."/>
            <person name="Chapman J.A."/>
            <person name="Shapiro H."/>
            <person name="Aerts A."/>
            <person name="Otillar R.P."/>
            <person name="Terry A.Y."/>
            <person name="Boore J.L."/>
            <person name="Simakov O."/>
            <person name="Marletaz F."/>
            <person name="Cho S.-J."/>
            <person name="Edsinger-Gonzales E."/>
            <person name="Havlak P."/>
            <person name="Kuo D.-H."/>
            <person name="Larsson T."/>
            <person name="Lv J."/>
            <person name="Arendt D."/>
            <person name="Savage R."/>
            <person name="Osoegawa K."/>
            <person name="de Jong P."/>
            <person name="Lindberg D.R."/>
            <person name="Seaver E.C."/>
            <person name="Weisblat D.A."/>
            <person name="Putnam N.H."/>
            <person name="Grigoriev I.V."/>
            <person name="Rokhsar D.S."/>
        </authorList>
    </citation>
    <scope>NUCLEOTIDE SEQUENCE</scope>
    <source>
        <strain evidence="7">I ESC-2004</strain>
    </source>
</reference>
<dbReference type="OMA" id="GIIEMMP"/>
<dbReference type="PRINTS" id="PR00677">
    <property type="entry name" value="PHOSDUCIN"/>
</dbReference>
<feature type="domain" description="Phosducin" evidence="4">
    <location>
        <begin position="52"/>
        <end position="291"/>
    </location>
</feature>
<evidence type="ECO:0000313" key="7">
    <source>
        <dbReference type="Proteomes" id="UP000014760"/>
    </source>
</evidence>
<protein>
    <recommendedName>
        <fullName evidence="4">Phosducin domain-containing protein</fullName>
    </recommendedName>
</protein>
<reference evidence="5 7" key="2">
    <citation type="journal article" date="2013" name="Nature">
        <title>Insights into bilaterian evolution from three spiralian genomes.</title>
        <authorList>
            <person name="Simakov O."/>
            <person name="Marletaz F."/>
            <person name="Cho S.J."/>
            <person name="Edsinger-Gonzales E."/>
            <person name="Havlak P."/>
            <person name="Hellsten U."/>
            <person name="Kuo D.H."/>
            <person name="Larsson T."/>
            <person name="Lv J."/>
            <person name="Arendt D."/>
            <person name="Savage R."/>
            <person name="Osoegawa K."/>
            <person name="de Jong P."/>
            <person name="Grimwood J."/>
            <person name="Chapman J.A."/>
            <person name="Shapiro H."/>
            <person name="Aerts A."/>
            <person name="Otillar R.P."/>
            <person name="Terry A.Y."/>
            <person name="Boore J.L."/>
            <person name="Grigoriev I.V."/>
            <person name="Lindberg D.R."/>
            <person name="Seaver E.C."/>
            <person name="Weisblat D.A."/>
            <person name="Putnam N.H."/>
            <person name="Rokhsar D.S."/>
        </authorList>
    </citation>
    <scope>NUCLEOTIDE SEQUENCE</scope>
    <source>
        <strain evidence="5 7">I ESC-2004</strain>
    </source>
</reference>
<dbReference type="Proteomes" id="UP000014760">
    <property type="component" value="Unassembled WGS sequence"/>
</dbReference>
<name>R7VBP5_CAPTE</name>
<dbReference type="InterPro" id="IPR051499">
    <property type="entry name" value="Phosducin-like_reg"/>
</dbReference>
<dbReference type="EMBL" id="AMQN01004405">
    <property type="status" value="NOT_ANNOTATED_CDS"/>
    <property type="molecule type" value="Genomic_DNA"/>
</dbReference>
<dbReference type="Gene3D" id="1.10.168.10">
    <property type="entry name" value="Phosducin, domain 2"/>
    <property type="match status" value="1"/>
</dbReference>
<dbReference type="Gene3D" id="3.40.30.10">
    <property type="entry name" value="Glutaredoxin"/>
    <property type="match status" value="1"/>
</dbReference>
<dbReference type="SUPFAM" id="SSF52833">
    <property type="entry name" value="Thioredoxin-like"/>
    <property type="match status" value="1"/>
</dbReference>
<dbReference type="STRING" id="283909.R7VBP5"/>
<dbReference type="EMBL" id="KB293438">
    <property type="protein sequence ID" value="ELU15987.1"/>
    <property type="molecule type" value="Genomic_DNA"/>
</dbReference>
<dbReference type="PANTHER" id="PTHR46052:SF1">
    <property type="entry name" value="PHOSDUCIN-LIKE PROTEIN"/>
    <property type="match status" value="1"/>
</dbReference>
<dbReference type="PANTHER" id="PTHR46052">
    <property type="entry name" value="PHOSDUCIN-LIKE PROTEIN"/>
    <property type="match status" value="1"/>
</dbReference>
<dbReference type="InterPro" id="IPR024253">
    <property type="entry name" value="Phosducin_thioredoxin-like_dom"/>
</dbReference>
<evidence type="ECO:0000256" key="3">
    <source>
        <dbReference type="SAM" id="MobiDB-lite"/>
    </source>
</evidence>
<dbReference type="EnsemblMetazoa" id="CapteT171124">
    <property type="protein sequence ID" value="CapteP171124"/>
    <property type="gene ID" value="CapteG171124"/>
</dbReference>
<dbReference type="InterPro" id="IPR036249">
    <property type="entry name" value="Thioredoxin-like_sf"/>
</dbReference>
<evidence type="ECO:0000313" key="5">
    <source>
        <dbReference type="EMBL" id="ELU15987.1"/>
    </source>
</evidence>
<accession>R7VBP5</accession>
<evidence type="ECO:0000313" key="6">
    <source>
        <dbReference type="EnsemblMetazoa" id="CapteP171124"/>
    </source>
</evidence>
<dbReference type="GO" id="GO:0008277">
    <property type="term" value="P:regulation of G protein-coupled receptor signaling pathway"/>
    <property type="evidence" value="ECO:0007669"/>
    <property type="project" value="InterPro"/>
</dbReference>
<keyword evidence="2" id="KW-0597">Phosphoprotein</keyword>
<dbReference type="CDD" id="cd02987">
    <property type="entry name" value="Phd_like_Phd"/>
    <property type="match status" value="1"/>
</dbReference>
<dbReference type="HOGENOM" id="CLU_085598_0_0_1"/>
<keyword evidence="7" id="KW-1185">Reference proteome</keyword>
<feature type="region of interest" description="Disordered" evidence="3">
    <location>
        <begin position="15"/>
        <end position="64"/>
    </location>
</feature>
<dbReference type="AlphaFoldDB" id="R7VBP5"/>
<dbReference type="InterPro" id="IPR001200">
    <property type="entry name" value="Phosducin"/>
</dbReference>
<evidence type="ECO:0000259" key="4">
    <source>
        <dbReference type="Pfam" id="PF02114"/>
    </source>
</evidence>
<feature type="compositionally biased region" description="Acidic residues" evidence="3">
    <location>
        <begin position="21"/>
        <end position="31"/>
    </location>
</feature>
<organism evidence="5">
    <name type="scientific">Capitella teleta</name>
    <name type="common">Polychaete worm</name>
    <dbReference type="NCBI Taxonomy" id="283909"/>
    <lineage>
        <taxon>Eukaryota</taxon>
        <taxon>Metazoa</taxon>
        <taxon>Spiralia</taxon>
        <taxon>Lophotrochozoa</taxon>
        <taxon>Annelida</taxon>
        <taxon>Polychaeta</taxon>
        <taxon>Sedentaria</taxon>
        <taxon>Scolecida</taxon>
        <taxon>Capitellidae</taxon>
        <taxon>Capitella</taxon>
    </lineage>
</organism>
<sequence>MALSLDDRLLGEKVHNYCSSSEDEGGEDDSGDERGASAPKAPTFIPEPEINNYPGYSTNTGPKGVLQDWRRFKQLETEKREEQEIERMELAKKLSVSCRSQSDEQREKDKDQQFMEQIQLEMGEFEDEFLKEYRNKRIEEMRRAVQNIPQFGKVYNLSKPEFVECIDREKASVTIVIHVYEDGVKACNAMNGCLQCLAKEYPTVKFCRMRASDAQLSGNFSSRGVPALLVYKNKEMVGNFIALSDDLGDDFFAGDVEGYLVEHGMLPERTFSTAIIRNANVTTQDDSDSDFEVD</sequence>
<comment type="similarity">
    <text evidence="1">Belongs to the phosducin family.</text>
</comment>
<evidence type="ECO:0000256" key="2">
    <source>
        <dbReference type="ARBA" id="ARBA00022553"/>
    </source>
</evidence>
<gene>
    <name evidence="5" type="ORF">CAPTEDRAFT_171124</name>
</gene>
<dbReference type="OrthoDB" id="70588at2759"/>
<dbReference type="InterPro" id="IPR023196">
    <property type="entry name" value="Phosducin_N_dom_sf"/>
</dbReference>
<dbReference type="FunCoup" id="R7VBP5">
    <property type="interactions" value="906"/>
</dbReference>
<proteinExistence type="inferred from homology"/>
<reference evidence="6" key="3">
    <citation type="submission" date="2015-06" db="UniProtKB">
        <authorList>
            <consortium name="EnsemblMetazoa"/>
        </authorList>
    </citation>
    <scope>IDENTIFICATION</scope>
</reference>
<evidence type="ECO:0000256" key="1">
    <source>
        <dbReference type="ARBA" id="ARBA00009686"/>
    </source>
</evidence>